<keyword evidence="10" id="KW-0653">Protein transport</keyword>
<dbReference type="InterPro" id="IPR014168">
    <property type="entry name" value="Tol-Pal_TolR"/>
</dbReference>
<dbReference type="EMBL" id="VCDI01000007">
    <property type="protein sequence ID" value="TLU71314.1"/>
    <property type="molecule type" value="Genomic_DNA"/>
</dbReference>
<comment type="caution">
    <text evidence="13">The sequence shown here is derived from an EMBL/GenBank/DDBJ whole genome shotgun (WGS) entry which is preliminary data.</text>
</comment>
<evidence type="ECO:0000256" key="9">
    <source>
        <dbReference type="ARBA" id="ARBA00023306"/>
    </source>
</evidence>
<sequence>MAMSMGPGGGGRRGGRGLGGRPRHRPMSEINVTPLVDVMLVLLIIFMVTAPLMTSGVNVDLPKTSAQQVNADTKPITVTIKADGSLFMGDDAVTTDELVAKLQEAAKNDPTHRIFVRGDQHIDYGRVMDVMGRITSGGFTHVALLAEAPAGQSPSH</sequence>
<evidence type="ECO:0000256" key="11">
    <source>
        <dbReference type="SAM" id="MobiDB-lite"/>
    </source>
</evidence>
<keyword evidence="5" id="KW-0132">Cell division</keyword>
<keyword evidence="9" id="KW-0131">Cell cycle</keyword>
<protein>
    <submittedName>
        <fullName evidence="13">Protein TolR</fullName>
    </submittedName>
</protein>
<reference evidence="13 14" key="1">
    <citation type="submission" date="2019-05" db="EMBL/GenBank/DDBJ databases">
        <authorList>
            <person name="Pankratov T."/>
            <person name="Grouzdev D."/>
        </authorList>
    </citation>
    <scope>NUCLEOTIDE SEQUENCE [LARGE SCALE GENOMIC DNA]</scope>
    <source>
        <strain evidence="13 14">KEBCLARHB70R</strain>
    </source>
</reference>
<dbReference type="Proteomes" id="UP000305654">
    <property type="component" value="Unassembled WGS sequence"/>
</dbReference>
<dbReference type="GO" id="GO:0051301">
    <property type="term" value="P:cell division"/>
    <property type="evidence" value="ECO:0007669"/>
    <property type="project" value="UniProtKB-KW"/>
</dbReference>
<evidence type="ECO:0000256" key="5">
    <source>
        <dbReference type="ARBA" id="ARBA00022618"/>
    </source>
</evidence>
<proteinExistence type="inferred from homology"/>
<keyword evidence="10" id="KW-0813">Transport</keyword>
<keyword evidence="6 10" id="KW-0812">Transmembrane</keyword>
<dbReference type="PANTHER" id="PTHR30558:SF7">
    <property type="entry name" value="TOL-PAL SYSTEM PROTEIN TOLR"/>
    <property type="match status" value="1"/>
</dbReference>
<evidence type="ECO:0000256" key="4">
    <source>
        <dbReference type="ARBA" id="ARBA00022519"/>
    </source>
</evidence>
<dbReference type="GO" id="GO:0015031">
    <property type="term" value="P:protein transport"/>
    <property type="evidence" value="ECO:0007669"/>
    <property type="project" value="UniProtKB-KW"/>
</dbReference>
<evidence type="ECO:0000256" key="7">
    <source>
        <dbReference type="ARBA" id="ARBA00022989"/>
    </source>
</evidence>
<name>A0A5R9J108_9PROT</name>
<dbReference type="GO" id="GO:0005886">
    <property type="term" value="C:plasma membrane"/>
    <property type="evidence" value="ECO:0007669"/>
    <property type="project" value="UniProtKB-SubCell"/>
</dbReference>
<evidence type="ECO:0000256" key="8">
    <source>
        <dbReference type="ARBA" id="ARBA00023136"/>
    </source>
</evidence>
<feature type="transmembrane region" description="Helical" evidence="12">
    <location>
        <begin position="30"/>
        <end position="53"/>
    </location>
</feature>
<organism evidence="13 14">
    <name type="scientific">Lichenicoccus roseus</name>
    <dbReference type="NCBI Taxonomy" id="2683649"/>
    <lineage>
        <taxon>Bacteria</taxon>
        <taxon>Pseudomonadati</taxon>
        <taxon>Pseudomonadota</taxon>
        <taxon>Alphaproteobacteria</taxon>
        <taxon>Acetobacterales</taxon>
        <taxon>Acetobacteraceae</taxon>
        <taxon>Lichenicoccus</taxon>
    </lineage>
</organism>
<keyword evidence="14" id="KW-1185">Reference proteome</keyword>
<comment type="subcellular location">
    <subcellularLocation>
        <location evidence="1">Cell membrane</location>
        <topology evidence="1">Single-pass membrane protein</topology>
    </subcellularLocation>
    <subcellularLocation>
        <location evidence="10">Cell membrane</location>
        <topology evidence="10">Single-pass type II membrane protein</topology>
    </subcellularLocation>
</comment>
<keyword evidence="4" id="KW-0997">Cell inner membrane</keyword>
<dbReference type="Pfam" id="PF02472">
    <property type="entry name" value="ExbD"/>
    <property type="match status" value="1"/>
</dbReference>
<feature type="region of interest" description="Disordered" evidence="11">
    <location>
        <begin position="1"/>
        <end position="26"/>
    </location>
</feature>
<evidence type="ECO:0000313" key="14">
    <source>
        <dbReference type="Proteomes" id="UP000305654"/>
    </source>
</evidence>
<dbReference type="AlphaFoldDB" id="A0A5R9J108"/>
<keyword evidence="7 12" id="KW-1133">Transmembrane helix</keyword>
<dbReference type="PANTHER" id="PTHR30558">
    <property type="entry name" value="EXBD MEMBRANE COMPONENT OF PMF-DRIVEN MACROMOLECULE IMPORT SYSTEM"/>
    <property type="match status" value="1"/>
</dbReference>
<feature type="compositionally biased region" description="Gly residues" evidence="11">
    <location>
        <begin position="1"/>
        <end position="20"/>
    </location>
</feature>
<dbReference type="GO" id="GO:0022857">
    <property type="term" value="F:transmembrane transporter activity"/>
    <property type="evidence" value="ECO:0007669"/>
    <property type="project" value="InterPro"/>
</dbReference>
<evidence type="ECO:0000256" key="2">
    <source>
        <dbReference type="ARBA" id="ARBA00005811"/>
    </source>
</evidence>
<evidence type="ECO:0000256" key="3">
    <source>
        <dbReference type="ARBA" id="ARBA00022475"/>
    </source>
</evidence>
<evidence type="ECO:0000313" key="13">
    <source>
        <dbReference type="EMBL" id="TLU71314.1"/>
    </source>
</evidence>
<keyword evidence="8 12" id="KW-0472">Membrane</keyword>
<evidence type="ECO:0000256" key="6">
    <source>
        <dbReference type="ARBA" id="ARBA00022692"/>
    </source>
</evidence>
<evidence type="ECO:0000256" key="1">
    <source>
        <dbReference type="ARBA" id="ARBA00004162"/>
    </source>
</evidence>
<dbReference type="OrthoDB" id="9798629at2"/>
<comment type="similarity">
    <text evidence="2 10">Belongs to the ExbD/TolR family.</text>
</comment>
<dbReference type="InterPro" id="IPR003400">
    <property type="entry name" value="ExbD"/>
</dbReference>
<keyword evidence="3" id="KW-1003">Cell membrane</keyword>
<evidence type="ECO:0000256" key="12">
    <source>
        <dbReference type="SAM" id="Phobius"/>
    </source>
</evidence>
<accession>A0A5R9J108</accession>
<evidence type="ECO:0000256" key="10">
    <source>
        <dbReference type="RuleBase" id="RU003879"/>
    </source>
</evidence>
<gene>
    <name evidence="13" type="primary">tolR</name>
    <name evidence="13" type="ORF">FE263_17620</name>
</gene>
<dbReference type="NCBIfam" id="TIGR02801">
    <property type="entry name" value="tolR"/>
    <property type="match status" value="1"/>
</dbReference>
<dbReference type="Gene3D" id="3.30.420.270">
    <property type="match status" value="1"/>
</dbReference>